<dbReference type="Gene3D" id="3.90.930.12">
    <property type="entry name" value="Ribosomal protein L6, alpha-beta domain"/>
    <property type="match status" value="2"/>
</dbReference>
<dbReference type="PROSITE" id="PS00525">
    <property type="entry name" value="RIBOSOMAL_L6_1"/>
    <property type="match status" value="1"/>
</dbReference>
<dbReference type="SUPFAM" id="SSF56053">
    <property type="entry name" value="Ribosomal protein L6"/>
    <property type="match status" value="2"/>
</dbReference>
<dbReference type="GO" id="GO:0019843">
    <property type="term" value="F:rRNA binding"/>
    <property type="evidence" value="ECO:0007669"/>
    <property type="project" value="UniProtKB-UniRule"/>
</dbReference>
<evidence type="ECO:0000256" key="1">
    <source>
        <dbReference type="ARBA" id="ARBA00009356"/>
    </source>
</evidence>
<evidence type="ECO:0000313" key="10">
    <source>
        <dbReference type="EMBL" id="AKQ04221.1"/>
    </source>
</evidence>
<evidence type="ECO:0000256" key="4">
    <source>
        <dbReference type="ARBA" id="ARBA00022980"/>
    </source>
</evidence>
<evidence type="ECO:0000256" key="3">
    <source>
        <dbReference type="ARBA" id="ARBA00022884"/>
    </source>
</evidence>
<dbReference type="PANTHER" id="PTHR11655:SF14">
    <property type="entry name" value="LARGE RIBOSOMAL SUBUNIT PROTEIN UL6M"/>
    <property type="match status" value="1"/>
</dbReference>
<accession>A0A0H4T8Q4</accession>
<dbReference type="GO" id="GO:0002181">
    <property type="term" value="P:cytoplasmic translation"/>
    <property type="evidence" value="ECO:0007669"/>
    <property type="project" value="TreeGrafter"/>
</dbReference>
<dbReference type="GO" id="GO:0022625">
    <property type="term" value="C:cytosolic large ribosomal subunit"/>
    <property type="evidence" value="ECO:0007669"/>
    <property type="project" value="UniProtKB-UniRule"/>
</dbReference>
<evidence type="ECO:0000256" key="2">
    <source>
        <dbReference type="ARBA" id="ARBA00022730"/>
    </source>
</evidence>
<comment type="similarity">
    <text evidence="1 6 7">Belongs to the universal ribosomal protein uL6 family.</text>
</comment>
<dbReference type="InterPro" id="IPR000702">
    <property type="entry name" value="Ribosomal_uL6-like"/>
</dbReference>
<evidence type="ECO:0000256" key="7">
    <source>
        <dbReference type="RuleBase" id="RU003869"/>
    </source>
</evidence>
<gene>
    <name evidence="6 10" type="primary">rplF</name>
</gene>
<keyword evidence="3 6" id="KW-0694">RNA-binding</keyword>
<evidence type="ECO:0000256" key="8">
    <source>
        <dbReference type="RuleBase" id="RU003870"/>
    </source>
</evidence>
<reference evidence="10" key="1">
    <citation type="journal article" date="2015" name="ISME J.">
        <title>Aquifer environment selects for microbial species cohorts in sediment and groundwater.</title>
        <authorList>
            <person name="Hug L.A."/>
            <person name="Thomas B.C."/>
            <person name="Brown C.T."/>
            <person name="Frischkorn K.R."/>
            <person name="Williams K.H."/>
            <person name="Tringe S.G."/>
            <person name="Banfield J.F."/>
        </authorList>
    </citation>
    <scope>NUCLEOTIDE SEQUENCE</scope>
</reference>
<dbReference type="InterPro" id="IPR036789">
    <property type="entry name" value="Ribosomal_uL6-like_a/b-dom_sf"/>
</dbReference>
<feature type="domain" description="Large ribosomal subunit protein uL6 alpha-beta" evidence="9">
    <location>
        <begin position="91"/>
        <end position="165"/>
    </location>
</feature>
<keyword evidence="4 6" id="KW-0689">Ribosomal protein</keyword>
<dbReference type="FunFam" id="3.90.930.12:FF:000002">
    <property type="entry name" value="50S ribosomal protein L6"/>
    <property type="match status" value="1"/>
</dbReference>
<evidence type="ECO:0000256" key="6">
    <source>
        <dbReference type="HAMAP-Rule" id="MF_01365"/>
    </source>
</evidence>
<organism evidence="10">
    <name type="scientific">uncultured Chloroflexi bacterium Rifle_16ft_4_minimus_450</name>
    <dbReference type="NCBI Taxonomy" id="1665075"/>
    <lineage>
        <taxon>Bacteria</taxon>
        <taxon>Bacillati</taxon>
        <taxon>Chloroflexota</taxon>
        <taxon>environmental samples</taxon>
    </lineage>
</organism>
<comment type="function">
    <text evidence="6 8">This protein binds to the 23S rRNA, and is important in its secondary structure. It is located near the subunit interface in the base of the L7/L12 stalk, and near the tRNA binding site of the peptidyltransferase center.</text>
</comment>
<name>A0A0H4T8Q4_9CHLR</name>
<proteinExistence type="inferred from homology"/>
<keyword evidence="2 6" id="KW-0699">rRNA-binding</keyword>
<dbReference type="AlphaFoldDB" id="A0A0H4T8Q4"/>
<protein>
    <recommendedName>
        <fullName evidence="6">Large ribosomal subunit protein uL6</fullName>
    </recommendedName>
</protein>
<evidence type="ECO:0000259" key="9">
    <source>
        <dbReference type="Pfam" id="PF00347"/>
    </source>
</evidence>
<dbReference type="Pfam" id="PF00347">
    <property type="entry name" value="Ribosomal_L6"/>
    <property type="match status" value="2"/>
</dbReference>
<feature type="domain" description="Large ribosomal subunit protein uL6 alpha-beta" evidence="9">
    <location>
        <begin position="11"/>
        <end position="82"/>
    </location>
</feature>
<dbReference type="PANTHER" id="PTHR11655">
    <property type="entry name" value="60S/50S RIBOSOMAL PROTEIN L6/L9"/>
    <property type="match status" value="1"/>
</dbReference>
<evidence type="ECO:0000256" key="5">
    <source>
        <dbReference type="ARBA" id="ARBA00023274"/>
    </source>
</evidence>
<dbReference type="PRINTS" id="PR00059">
    <property type="entry name" value="RIBOSOMALL6"/>
</dbReference>
<dbReference type="HAMAP" id="MF_01365_B">
    <property type="entry name" value="Ribosomal_uL6_B"/>
    <property type="match status" value="1"/>
</dbReference>
<dbReference type="GO" id="GO:0003735">
    <property type="term" value="F:structural constituent of ribosome"/>
    <property type="evidence" value="ECO:0007669"/>
    <property type="project" value="UniProtKB-UniRule"/>
</dbReference>
<dbReference type="InterPro" id="IPR020040">
    <property type="entry name" value="Ribosomal_uL6_a/b-dom"/>
</dbReference>
<dbReference type="FunFam" id="3.90.930.12:FF:000001">
    <property type="entry name" value="50S ribosomal protein L6"/>
    <property type="match status" value="1"/>
</dbReference>
<dbReference type="PIRSF" id="PIRSF002162">
    <property type="entry name" value="Ribosomal_L6"/>
    <property type="match status" value="1"/>
</dbReference>
<dbReference type="InterPro" id="IPR002358">
    <property type="entry name" value="Ribosomal_uL6_CS"/>
</dbReference>
<comment type="subunit">
    <text evidence="6">Part of the 50S ribosomal subunit.</text>
</comment>
<sequence length="181" mass="19689">MSRIGRMPVKVPGGVKVEIEGTRVHVQGPKGELEKTFPAELSIQMQEGAVVVSRPGDAPKVRAIHGMTRAMIQNMVQGVSQGFEKTLQVEGVGYRPELEGKVLVLHLGFSHPVRVEPPAGIAFDIDTRARTIRVSGHDKEQVGQVAADIRKIRPPEPYKGKGIRYLGEHVRHKAGKAGKVA</sequence>
<dbReference type="EMBL" id="KT007032">
    <property type="protein sequence ID" value="AKQ04221.1"/>
    <property type="molecule type" value="Genomic_DNA"/>
</dbReference>
<dbReference type="NCBIfam" id="TIGR03654">
    <property type="entry name" value="L6_bact"/>
    <property type="match status" value="1"/>
</dbReference>
<keyword evidence="5 6" id="KW-0687">Ribonucleoprotein</keyword>
<dbReference type="InterPro" id="IPR019906">
    <property type="entry name" value="Ribosomal_uL6_bac-type"/>
</dbReference>